<name>L7L8E1_9ACTN</name>
<evidence type="ECO:0008006" key="4">
    <source>
        <dbReference type="Google" id="ProtNLM"/>
    </source>
</evidence>
<evidence type="ECO:0000256" key="1">
    <source>
        <dbReference type="SAM" id="SignalP"/>
    </source>
</evidence>
<dbReference type="AlphaFoldDB" id="L7L8E1"/>
<protein>
    <recommendedName>
        <fullName evidence="4">Lipoprotein</fullName>
    </recommendedName>
</protein>
<gene>
    <name evidence="2" type="ORF">GOHSU_19_00200</name>
</gene>
<accession>L7L8E1</accession>
<dbReference type="STRING" id="1121927.GOHSU_19_00200"/>
<dbReference type="RefSeq" id="WP_005939471.1">
    <property type="nucleotide sequence ID" value="NZ_ATVK01000010.1"/>
</dbReference>
<proteinExistence type="predicted"/>
<dbReference type="eggNOG" id="ENOG5033V4K">
    <property type="taxonomic scope" value="Bacteria"/>
</dbReference>
<evidence type="ECO:0000313" key="3">
    <source>
        <dbReference type="Proteomes" id="UP000053405"/>
    </source>
</evidence>
<evidence type="ECO:0000313" key="2">
    <source>
        <dbReference type="EMBL" id="GAC57415.1"/>
    </source>
</evidence>
<organism evidence="2 3">
    <name type="scientific">Gordonia hirsuta DSM 44140 = NBRC 16056</name>
    <dbReference type="NCBI Taxonomy" id="1121927"/>
    <lineage>
        <taxon>Bacteria</taxon>
        <taxon>Bacillati</taxon>
        <taxon>Actinomycetota</taxon>
        <taxon>Actinomycetes</taxon>
        <taxon>Mycobacteriales</taxon>
        <taxon>Gordoniaceae</taxon>
        <taxon>Gordonia</taxon>
    </lineage>
</organism>
<keyword evidence="3" id="KW-1185">Reference proteome</keyword>
<dbReference type="Proteomes" id="UP000053405">
    <property type="component" value="Unassembled WGS sequence"/>
</dbReference>
<dbReference type="EMBL" id="BANT01000019">
    <property type="protein sequence ID" value="GAC57415.1"/>
    <property type="molecule type" value="Genomic_DNA"/>
</dbReference>
<keyword evidence="1" id="KW-0732">Signal</keyword>
<dbReference type="OrthoDB" id="4578175at2"/>
<reference evidence="2 3" key="1">
    <citation type="submission" date="2012-12" db="EMBL/GenBank/DDBJ databases">
        <title>Whole genome shotgun sequence of Gordonia hirsuta NBRC 16056.</title>
        <authorList>
            <person name="Isaki-Nakamura S."/>
            <person name="Hosoyama A."/>
            <person name="Tsuchikane K."/>
            <person name="Katsumata H."/>
            <person name="Baba S."/>
            <person name="Yamazaki S."/>
            <person name="Fujita N."/>
        </authorList>
    </citation>
    <scope>NUCLEOTIDE SEQUENCE [LARGE SCALE GENOMIC DNA]</scope>
    <source>
        <strain evidence="2 3">NBRC 16056</strain>
    </source>
</reference>
<feature type="signal peptide" evidence="1">
    <location>
        <begin position="1"/>
        <end position="25"/>
    </location>
</feature>
<feature type="chain" id="PRO_5038520645" description="Lipoprotein" evidence="1">
    <location>
        <begin position="26"/>
        <end position="231"/>
    </location>
</feature>
<comment type="caution">
    <text evidence="2">The sequence shown here is derived from an EMBL/GenBank/DDBJ whole genome shotgun (WGS) entry which is preliminary data.</text>
</comment>
<dbReference type="PROSITE" id="PS51257">
    <property type="entry name" value="PROKAR_LIPOPROTEIN"/>
    <property type="match status" value="1"/>
</dbReference>
<sequence>MRRRHLATAATAAAALLLTGCGESADTPPHAADRPATSAPIPVPPAPAVPHDLAACAATPPTGPIVRTGYGLDYPKGSIHIAVTPFDGTPPLCVEFTKSGPADPQVPPDTLLFTFAGPHGEGAQIEFDSVALTGGLLPALGNGFIPRVGPLDHPLDARVGAAIGGTYYAAAGCSLLLTQVTATGAGGRFECPAAAPAPNQFAPSDDVDYELDDTVPRPAGAALSGWFELRR</sequence>